<reference evidence="2 3" key="1">
    <citation type="submission" date="2017-03" db="EMBL/GenBank/DDBJ databases">
        <title>Pseudomonas azotoformans: Salt tolerant bacteria having multiple plant growth promoting attributes.</title>
        <authorList>
            <person name="Srivastava A.K."/>
            <person name="Sharma A."/>
            <person name="Srivastava A.K."/>
            <person name="Jamali H."/>
            <person name="Yadav J."/>
            <person name="Srivastava R."/>
            <person name="Kashyap P.L."/>
            <person name="Chakdar H."/>
            <person name="Saxena A.K."/>
        </authorList>
    </citation>
    <scope>NUCLEOTIDE SEQUENCE [LARGE SCALE GENOMIC DNA]</scope>
    <source>
        <strain evidence="2 3">SC 14</strain>
    </source>
</reference>
<evidence type="ECO:0000313" key="2">
    <source>
        <dbReference type="EMBL" id="RXE51917.1"/>
    </source>
</evidence>
<protein>
    <recommendedName>
        <fullName evidence="1">Winged helix-turn-helix domain-containing protein</fullName>
    </recommendedName>
</protein>
<dbReference type="Proteomes" id="UP000290481">
    <property type="component" value="Unassembled WGS sequence"/>
</dbReference>
<organism evidence="2 3">
    <name type="scientific">Pseudomonas azotoformans</name>
    <dbReference type="NCBI Taxonomy" id="47878"/>
    <lineage>
        <taxon>Bacteria</taxon>
        <taxon>Pseudomonadati</taxon>
        <taxon>Pseudomonadota</taxon>
        <taxon>Gammaproteobacteria</taxon>
        <taxon>Pseudomonadales</taxon>
        <taxon>Pseudomonadaceae</taxon>
        <taxon>Pseudomonas</taxon>
    </lineage>
</organism>
<dbReference type="AlphaFoldDB" id="A0A4Q0HRT0"/>
<proteinExistence type="predicted"/>
<dbReference type="InterPro" id="IPR055245">
    <property type="entry name" value="HTH_proteobacteria"/>
</dbReference>
<evidence type="ECO:0000313" key="3">
    <source>
        <dbReference type="Proteomes" id="UP000290481"/>
    </source>
</evidence>
<evidence type="ECO:0000259" key="1">
    <source>
        <dbReference type="Pfam" id="PF14090"/>
    </source>
</evidence>
<gene>
    <name evidence="2" type="ORF">B4O85_16690</name>
</gene>
<dbReference type="RefSeq" id="WP_057398281.1">
    <property type="nucleotide sequence ID" value="NZ_MZZJ01000006.1"/>
</dbReference>
<name>A0A4Q0HRT0_PSEAZ</name>
<dbReference type="Pfam" id="PF14090">
    <property type="entry name" value="HTH_39"/>
    <property type="match status" value="1"/>
</dbReference>
<accession>A0A4Q0HRT0</accession>
<comment type="caution">
    <text evidence="2">The sequence shown here is derived from an EMBL/GenBank/DDBJ whole genome shotgun (WGS) entry which is preliminary data.</text>
</comment>
<sequence length="105" mass="11593">MGNFQLRKIAGPTSAAPEKVTAFVDVSAEAQRQRVLTLLMDHSRSTFELRDAFNVLMPAARVKELKELGHEIHRTLSTLPDSEGRLHPRIATYALIKLAEGEGAV</sequence>
<dbReference type="EMBL" id="MZZJ01000006">
    <property type="protein sequence ID" value="RXE51917.1"/>
    <property type="molecule type" value="Genomic_DNA"/>
</dbReference>
<feature type="domain" description="Winged helix-turn-helix" evidence="1">
    <location>
        <begin position="31"/>
        <end position="97"/>
    </location>
</feature>